<feature type="domain" description="SpoVT-AbrB" evidence="2">
    <location>
        <begin position="5"/>
        <end position="46"/>
    </location>
</feature>
<proteinExistence type="predicted"/>
<evidence type="ECO:0000259" key="2">
    <source>
        <dbReference type="PROSITE" id="PS51740"/>
    </source>
</evidence>
<dbReference type="InterPro" id="IPR037914">
    <property type="entry name" value="SpoVT-AbrB_sf"/>
</dbReference>
<dbReference type="Pfam" id="PF04014">
    <property type="entry name" value="MazE_antitoxin"/>
    <property type="match status" value="1"/>
</dbReference>
<evidence type="ECO:0000313" key="4">
    <source>
        <dbReference type="Proteomes" id="UP000246375"/>
    </source>
</evidence>
<dbReference type="Gene3D" id="2.10.260.10">
    <property type="match status" value="1"/>
</dbReference>
<keyword evidence="1 3" id="KW-0238">DNA-binding</keyword>
<dbReference type="SUPFAM" id="SSF89447">
    <property type="entry name" value="AbrB/MazE/MraZ-like"/>
    <property type="match status" value="1"/>
</dbReference>
<name>A0A9X7Q7M3_9ENTR</name>
<sequence length="86" mass="10142">MERTAKLFKKGRNQAVVLPAEFAFETESVYIRRDDEGNVVLTARSEKERHRDNFLRMLKETHVPDTFLSKEERNQSYTTRNPLEGL</sequence>
<dbReference type="PROSITE" id="PS51740">
    <property type="entry name" value="SPOVT_ABRB"/>
    <property type="match status" value="1"/>
</dbReference>
<accession>A0A9X7Q7M3</accession>
<dbReference type="AlphaFoldDB" id="A0A9X7Q7M3"/>
<evidence type="ECO:0000256" key="1">
    <source>
        <dbReference type="PROSITE-ProRule" id="PRU01076"/>
    </source>
</evidence>
<reference evidence="3 4" key="1">
    <citation type="submission" date="2018-05" db="EMBL/GenBank/DDBJ databases">
        <title>Evaluation of testing and processing parameters for the GenePOC Carba assay.</title>
        <authorList>
            <person name="Walsh T.R."/>
        </authorList>
    </citation>
    <scope>NUCLEOTIDE SEQUENCE [LARGE SCALE GENOMIC DNA]</scope>
    <source>
        <strain evidence="3 4">PECIMP</strain>
    </source>
</reference>
<protein>
    <submittedName>
        <fullName evidence="3">AbrB/MazE/SpoVT family DNA-binding domain-containing protein</fullName>
    </submittedName>
</protein>
<dbReference type="RefSeq" id="WP_058677107.1">
    <property type="nucleotide sequence ID" value="NZ_CP044335.1"/>
</dbReference>
<dbReference type="InterPro" id="IPR007159">
    <property type="entry name" value="SpoVT-AbrB_dom"/>
</dbReference>
<evidence type="ECO:0000313" key="3">
    <source>
        <dbReference type="EMBL" id="PXB43640.1"/>
    </source>
</evidence>
<dbReference type="Proteomes" id="UP000246375">
    <property type="component" value="Unassembled WGS sequence"/>
</dbReference>
<organism evidence="3 4">
    <name type="scientific">Enterobacter hormaechei</name>
    <dbReference type="NCBI Taxonomy" id="158836"/>
    <lineage>
        <taxon>Bacteria</taxon>
        <taxon>Pseudomonadati</taxon>
        <taxon>Pseudomonadota</taxon>
        <taxon>Gammaproteobacteria</taxon>
        <taxon>Enterobacterales</taxon>
        <taxon>Enterobacteriaceae</taxon>
        <taxon>Enterobacter</taxon>
        <taxon>Enterobacter cloacae complex</taxon>
    </lineage>
</organism>
<gene>
    <name evidence="3" type="ORF">DL189_00925</name>
</gene>
<comment type="caution">
    <text evidence="3">The sequence shown here is derived from an EMBL/GenBank/DDBJ whole genome shotgun (WGS) entry which is preliminary data.</text>
</comment>
<dbReference type="EMBL" id="QHMI01000001">
    <property type="protein sequence ID" value="PXB43640.1"/>
    <property type="molecule type" value="Genomic_DNA"/>
</dbReference>
<dbReference type="GO" id="GO:0003677">
    <property type="term" value="F:DNA binding"/>
    <property type="evidence" value="ECO:0007669"/>
    <property type="project" value="UniProtKB-UniRule"/>
</dbReference>